<dbReference type="FunFam" id="3.40.50.1820:FF:000096">
    <property type="entry name" value="Carboxypeptidase vitellogenic-like"/>
    <property type="match status" value="1"/>
</dbReference>
<dbReference type="InterPro" id="IPR018202">
    <property type="entry name" value="Ser_caboxypep_ser_AS"/>
</dbReference>
<comment type="similarity">
    <text evidence="1 7">Belongs to the peptidase S10 family.</text>
</comment>
<dbReference type="Gene3D" id="3.40.50.1820">
    <property type="entry name" value="alpha/beta hydrolase"/>
    <property type="match status" value="1"/>
</dbReference>
<dbReference type="PANTHER" id="PTHR11802:SF472">
    <property type="entry name" value="SERINE CARBOXYPEPTIDASE CPVL-RELATED"/>
    <property type="match status" value="1"/>
</dbReference>
<proteinExistence type="inferred from homology"/>
<feature type="signal peptide" evidence="7">
    <location>
        <begin position="1"/>
        <end position="19"/>
    </location>
</feature>
<evidence type="ECO:0000256" key="3">
    <source>
        <dbReference type="ARBA" id="ARBA00022670"/>
    </source>
</evidence>
<keyword evidence="2 7" id="KW-0121">Carboxypeptidase</keyword>
<dbReference type="InterPro" id="IPR033124">
    <property type="entry name" value="Ser_caboxypep_his_AS"/>
</dbReference>
<dbReference type="GO" id="GO:0006508">
    <property type="term" value="P:proteolysis"/>
    <property type="evidence" value="ECO:0007669"/>
    <property type="project" value="UniProtKB-KW"/>
</dbReference>
<protein>
    <recommendedName>
        <fullName evidence="7">Carboxypeptidase</fullName>
        <ecNumber evidence="7">3.4.16.-</ecNumber>
    </recommendedName>
</protein>
<accession>A0A7R8W236</accession>
<evidence type="ECO:0000256" key="1">
    <source>
        <dbReference type="ARBA" id="ARBA00009431"/>
    </source>
</evidence>
<organism evidence="8">
    <name type="scientific">Cyprideis torosa</name>
    <dbReference type="NCBI Taxonomy" id="163714"/>
    <lineage>
        <taxon>Eukaryota</taxon>
        <taxon>Metazoa</taxon>
        <taxon>Ecdysozoa</taxon>
        <taxon>Arthropoda</taxon>
        <taxon>Crustacea</taxon>
        <taxon>Oligostraca</taxon>
        <taxon>Ostracoda</taxon>
        <taxon>Podocopa</taxon>
        <taxon>Podocopida</taxon>
        <taxon>Cytherocopina</taxon>
        <taxon>Cytheroidea</taxon>
        <taxon>Cytherideidae</taxon>
        <taxon>Cyprideis</taxon>
    </lineage>
</organism>
<dbReference type="Pfam" id="PF00450">
    <property type="entry name" value="Peptidase_S10"/>
    <property type="match status" value="1"/>
</dbReference>
<dbReference type="InterPro" id="IPR029058">
    <property type="entry name" value="AB_hydrolase_fold"/>
</dbReference>
<evidence type="ECO:0000313" key="8">
    <source>
        <dbReference type="EMBL" id="CAD7223326.1"/>
    </source>
</evidence>
<evidence type="ECO:0000256" key="2">
    <source>
        <dbReference type="ARBA" id="ARBA00022645"/>
    </source>
</evidence>
<sequence length="482" mass="55145">MWFRVSVLLLLFIVAHTYAGDKFNGVDVGKPVVFRLDDDNPKKTQQQAYNDLGDIPSYSAYLSVNKTTNSNLFFWYFPSSSLISSRPSMHSPEALTFQADPKAPLLLWLQGGPGGSSLFGLFNEHGPFSVDKNLTLVPREYAWTKKYSMLYIDNPVGTGFSYTDSEEGYVTNEAEVARDLYIGLSAFFKYFPEVAEVDFYITGESYAGKYVPAITEKIHSMNANSVRKTMNLKGMAIGDGLCDPQNMLNYGDYLKYVGLFAKHYIGLISEKQRLYFMSKQNKIRELIKTNQSMRAFREFDELLNGDLVPYTSYFYNVTGSNYYFNYLQFEEPEDFSYYSKYVNKADVRKRLHVGNRPFNDGKAVEKHLMGDVMNSVAHKVKTILDANYKVLFYSGQLDIIVAYPLTLNFLKNLEWSGQAEYLNATRTIWRIDTQPKPTVAGYITEAKNLKVVLVRDAGHIVPYDQPMHAFDLISRFIEDKPF</sequence>
<feature type="chain" id="PRO_5040558267" description="Carboxypeptidase" evidence="7">
    <location>
        <begin position="20"/>
        <end position="482"/>
    </location>
</feature>
<evidence type="ECO:0000256" key="4">
    <source>
        <dbReference type="ARBA" id="ARBA00022729"/>
    </source>
</evidence>
<evidence type="ECO:0000256" key="7">
    <source>
        <dbReference type="RuleBase" id="RU361156"/>
    </source>
</evidence>
<dbReference type="EMBL" id="OB660184">
    <property type="protein sequence ID" value="CAD7223326.1"/>
    <property type="molecule type" value="Genomic_DNA"/>
</dbReference>
<evidence type="ECO:0000256" key="6">
    <source>
        <dbReference type="ARBA" id="ARBA00023180"/>
    </source>
</evidence>
<dbReference type="InterPro" id="IPR001563">
    <property type="entry name" value="Peptidase_S10"/>
</dbReference>
<dbReference type="PROSITE" id="PS00131">
    <property type="entry name" value="CARBOXYPEPT_SER_SER"/>
    <property type="match status" value="1"/>
</dbReference>
<dbReference type="OrthoDB" id="443318at2759"/>
<dbReference type="PROSITE" id="PS00560">
    <property type="entry name" value="CARBOXYPEPT_SER_HIS"/>
    <property type="match status" value="1"/>
</dbReference>
<reference evidence="8" key="1">
    <citation type="submission" date="2020-11" db="EMBL/GenBank/DDBJ databases">
        <authorList>
            <person name="Tran Van P."/>
        </authorList>
    </citation>
    <scope>NUCLEOTIDE SEQUENCE</scope>
</reference>
<dbReference type="PANTHER" id="PTHR11802">
    <property type="entry name" value="SERINE PROTEASE FAMILY S10 SERINE CARBOXYPEPTIDASE"/>
    <property type="match status" value="1"/>
</dbReference>
<dbReference type="SUPFAM" id="SSF53474">
    <property type="entry name" value="alpha/beta-Hydrolases"/>
    <property type="match status" value="1"/>
</dbReference>
<dbReference type="AlphaFoldDB" id="A0A7R8W236"/>
<keyword evidence="6" id="KW-0325">Glycoprotein</keyword>
<dbReference type="PRINTS" id="PR00724">
    <property type="entry name" value="CRBOXYPTASEC"/>
</dbReference>
<name>A0A7R8W236_9CRUS</name>
<keyword evidence="5 7" id="KW-0378">Hydrolase</keyword>
<evidence type="ECO:0000256" key="5">
    <source>
        <dbReference type="ARBA" id="ARBA00022801"/>
    </source>
</evidence>
<keyword evidence="3 7" id="KW-0645">Protease</keyword>
<gene>
    <name evidence="8" type="ORF">CTOB1V02_LOCUS1316</name>
</gene>
<dbReference type="EC" id="3.4.16.-" evidence="7"/>
<dbReference type="GO" id="GO:0004185">
    <property type="term" value="F:serine-type carboxypeptidase activity"/>
    <property type="evidence" value="ECO:0007669"/>
    <property type="project" value="UniProtKB-UniRule"/>
</dbReference>
<keyword evidence="4 7" id="KW-0732">Signal</keyword>